<gene>
    <name evidence="1" type="ORF">Nepgr_023890</name>
</gene>
<name>A0AAD3XY40_NEPGR</name>
<proteinExistence type="predicted"/>
<evidence type="ECO:0000313" key="1">
    <source>
        <dbReference type="EMBL" id="GMH22047.1"/>
    </source>
</evidence>
<keyword evidence="2" id="KW-1185">Reference proteome</keyword>
<reference evidence="1" key="1">
    <citation type="submission" date="2023-05" db="EMBL/GenBank/DDBJ databases">
        <title>Nepenthes gracilis genome sequencing.</title>
        <authorList>
            <person name="Fukushima K."/>
        </authorList>
    </citation>
    <scope>NUCLEOTIDE SEQUENCE</scope>
    <source>
        <strain evidence="1">SING2019-196</strain>
    </source>
</reference>
<accession>A0AAD3XY40</accession>
<evidence type="ECO:0000313" key="2">
    <source>
        <dbReference type="Proteomes" id="UP001279734"/>
    </source>
</evidence>
<protein>
    <submittedName>
        <fullName evidence="1">Uncharacterized protein</fullName>
    </submittedName>
</protein>
<sequence length="108" mass="11888">MQLSTTNANAKALDIPSRVSCHLSMSFSHLYARLSQRQGRSQSTRFAPRYEVASTIIQLKTPTMLAPPAICLTLARSVSRFEAFSNKLPIPTVLALSVTYLDLGRAYA</sequence>
<comment type="caution">
    <text evidence="1">The sequence shown here is derived from an EMBL/GenBank/DDBJ whole genome shotgun (WGS) entry which is preliminary data.</text>
</comment>
<dbReference type="Proteomes" id="UP001279734">
    <property type="component" value="Unassembled WGS sequence"/>
</dbReference>
<organism evidence="1 2">
    <name type="scientific">Nepenthes gracilis</name>
    <name type="common">Slender pitcher plant</name>
    <dbReference type="NCBI Taxonomy" id="150966"/>
    <lineage>
        <taxon>Eukaryota</taxon>
        <taxon>Viridiplantae</taxon>
        <taxon>Streptophyta</taxon>
        <taxon>Embryophyta</taxon>
        <taxon>Tracheophyta</taxon>
        <taxon>Spermatophyta</taxon>
        <taxon>Magnoliopsida</taxon>
        <taxon>eudicotyledons</taxon>
        <taxon>Gunneridae</taxon>
        <taxon>Pentapetalae</taxon>
        <taxon>Caryophyllales</taxon>
        <taxon>Nepenthaceae</taxon>
        <taxon>Nepenthes</taxon>
    </lineage>
</organism>
<dbReference type="EMBL" id="BSYO01000024">
    <property type="protein sequence ID" value="GMH22047.1"/>
    <property type="molecule type" value="Genomic_DNA"/>
</dbReference>
<dbReference type="AlphaFoldDB" id="A0AAD3XY40"/>